<dbReference type="GeneID" id="63834276"/>
<dbReference type="Gene3D" id="1.10.630.10">
    <property type="entry name" value="Cytochrome P450"/>
    <property type="match status" value="1"/>
</dbReference>
<dbReference type="CDD" id="cd11051">
    <property type="entry name" value="CYP59-like"/>
    <property type="match status" value="1"/>
</dbReference>
<dbReference type="EMBL" id="MU032347">
    <property type="protein sequence ID" value="KAF3766155.1"/>
    <property type="molecule type" value="Genomic_DNA"/>
</dbReference>
<dbReference type="Proteomes" id="UP000803844">
    <property type="component" value="Unassembled WGS sequence"/>
</dbReference>
<comment type="cofactor">
    <cofactor evidence="1 8">
        <name>heme</name>
        <dbReference type="ChEBI" id="CHEBI:30413"/>
    </cofactor>
</comment>
<evidence type="ECO:0000256" key="2">
    <source>
        <dbReference type="ARBA" id="ARBA00005179"/>
    </source>
</evidence>
<comment type="caution">
    <text evidence="9">The sequence shown here is derived from an EMBL/GenBank/DDBJ whole genome shotgun (WGS) entry which is preliminary data.</text>
</comment>
<dbReference type="PANTHER" id="PTHR24305">
    <property type="entry name" value="CYTOCHROME P450"/>
    <property type="match status" value="1"/>
</dbReference>
<evidence type="ECO:0000256" key="3">
    <source>
        <dbReference type="ARBA" id="ARBA00022617"/>
    </source>
</evidence>
<dbReference type="GO" id="GO:0005506">
    <property type="term" value="F:iron ion binding"/>
    <property type="evidence" value="ECO:0007669"/>
    <property type="project" value="InterPro"/>
</dbReference>
<evidence type="ECO:0000256" key="7">
    <source>
        <dbReference type="ARBA" id="ARBA00023033"/>
    </source>
</evidence>
<keyword evidence="5" id="KW-0560">Oxidoreductase</keyword>
<feature type="binding site" description="axial binding residue" evidence="8">
    <location>
        <position position="443"/>
    </location>
    <ligand>
        <name>heme</name>
        <dbReference type="ChEBI" id="CHEBI:30413"/>
    </ligand>
    <ligandPart>
        <name>Fe</name>
        <dbReference type="ChEBI" id="CHEBI:18248"/>
    </ligandPart>
</feature>
<dbReference type="GO" id="GO:0004497">
    <property type="term" value="F:monooxygenase activity"/>
    <property type="evidence" value="ECO:0007669"/>
    <property type="project" value="UniProtKB-KW"/>
</dbReference>
<name>A0A9P4Y4T4_CRYP1</name>
<proteinExistence type="predicted"/>
<dbReference type="Pfam" id="PF00067">
    <property type="entry name" value="p450"/>
    <property type="match status" value="1"/>
</dbReference>
<evidence type="ECO:0000256" key="6">
    <source>
        <dbReference type="ARBA" id="ARBA00023004"/>
    </source>
</evidence>
<dbReference type="GO" id="GO:0016705">
    <property type="term" value="F:oxidoreductase activity, acting on paired donors, with incorporation or reduction of molecular oxygen"/>
    <property type="evidence" value="ECO:0007669"/>
    <property type="project" value="InterPro"/>
</dbReference>
<dbReference type="SUPFAM" id="SSF48264">
    <property type="entry name" value="Cytochrome P450"/>
    <property type="match status" value="1"/>
</dbReference>
<organism evidence="9 10">
    <name type="scientific">Cryphonectria parasitica (strain ATCC 38755 / EP155)</name>
    <dbReference type="NCBI Taxonomy" id="660469"/>
    <lineage>
        <taxon>Eukaryota</taxon>
        <taxon>Fungi</taxon>
        <taxon>Dikarya</taxon>
        <taxon>Ascomycota</taxon>
        <taxon>Pezizomycotina</taxon>
        <taxon>Sordariomycetes</taxon>
        <taxon>Sordariomycetidae</taxon>
        <taxon>Diaporthales</taxon>
        <taxon>Cryphonectriaceae</taxon>
        <taxon>Cryphonectria-Endothia species complex</taxon>
        <taxon>Cryphonectria</taxon>
    </lineage>
</organism>
<keyword evidence="6 8" id="KW-0408">Iron</keyword>
<dbReference type="PRINTS" id="PR00385">
    <property type="entry name" value="P450"/>
</dbReference>
<evidence type="ECO:0000313" key="9">
    <source>
        <dbReference type="EMBL" id="KAF3766155.1"/>
    </source>
</evidence>
<keyword evidence="7" id="KW-0503">Monooxygenase</keyword>
<dbReference type="InterPro" id="IPR050121">
    <property type="entry name" value="Cytochrome_P450_monoxygenase"/>
</dbReference>
<dbReference type="PANTHER" id="PTHR24305:SF107">
    <property type="entry name" value="P450, PUTATIVE (EUROFUNG)-RELATED"/>
    <property type="match status" value="1"/>
</dbReference>
<evidence type="ECO:0000256" key="8">
    <source>
        <dbReference type="PIRSR" id="PIRSR602401-1"/>
    </source>
</evidence>
<sequence>MPPHSFWLGHLAIMGKTIMKYPPDLLSMIIPKLLADDYPEVVSQGLIYMDSWPFGYPIVAVFNPDMIAQFTQDVSLPKHPTMAMEFTPLTGCKDILNLEGKEWRMWRSIFNPGFSVKNLMALIPSFLEEIDVFRDWLLEVADSDQVVPLDDRASALATDVIGRATLGIRLDCQVRKNVLFETLKNQIKQLIVDGSPASILKQINPFRPFRIRKNNRVMQEFLGPLIQEAVIKHNNNQDSGSSAEKEEPKTIMSLAVKAYANEAQQTPAKGTTPQVDATFVDFAIAQFKIFILAGHDTTSSALSFAYHLLGKHPAALRAIRTEHDSVLGRDPSQARAALAANPQLLNQLPYTSAVIKESLRLFPPVATVRMGSDDFFLVHPETGQRFPTTEMMLLSCHIAAHRDPDFWPRPDEFVPERWLAREGDALHVRKNAFRPFELGPRGCIGQELAQLELRAILAMTIREFEIRSVYAENDPEWMGDKCYPCCVPGEFSTGHPRKSLPVRVTRRVCSPQEAEV</sequence>
<comment type="pathway">
    <text evidence="2">Secondary metabolite biosynthesis.</text>
</comment>
<dbReference type="InterPro" id="IPR036396">
    <property type="entry name" value="Cyt_P450_sf"/>
</dbReference>
<evidence type="ECO:0000256" key="4">
    <source>
        <dbReference type="ARBA" id="ARBA00022723"/>
    </source>
</evidence>
<dbReference type="OrthoDB" id="10029320at2759"/>
<dbReference type="RefSeq" id="XP_040777116.1">
    <property type="nucleotide sequence ID" value="XM_040917147.1"/>
</dbReference>
<accession>A0A9P4Y4T4</accession>
<dbReference type="PRINTS" id="PR00463">
    <property type="entry name" value="EP450I"/>
</dbReference>
<dbReference type="InterPro" id="IPR002401">
    <property type="entry name" value="Cyt_P450_E_grp-I"/>
</dbReference>
<dbReference type="GO" id="GO:0020037">
    <property type="term" value="F:heme binding"/>
    <property type="evidence" value="ECO:0007669"/>
    <property type="project" value="InterPro"/>
</dbReference>
<evidence type="ECO:0000313" key="10">
    <source>
        <dbReference type="Proteomes" id="UP000803844"/>
    </source>
</evidence>
<reference evidence="9" key="1">
    <citation type="journal article" date="2020" name="Phytopathology">
        <title>Genome sequence of the chestnut blight fungus Cryphonectria parasitica EP155: A fundamental resource for an archetypical invasive plant pathogen.</title>
        <authorList>
            <person name="Crouch J.A."/>
            <person name="Dawe A."/>
            <person name="Aerts A."/>
            <person name="Barry K."/>
            <person name="Churchill A.C.L."/>
            <person name="Grimwood J."/>
            <person name="Hillman B."/>
            <person name="Milgroom M.G."/>
            <person name="Pangilinan J."/>
            <person name="Smith M."/>
            <person name="Salamov A."/>
            <person name="Schmutz J."/>
            <person name="Yadav J."/>
            <person name="Grigoriev I.V."/>
            <person name="Nuss D."/>
        </authorList>
    </citation>
    <scope>NUCLEOTIDE SEQUENCE</scope>
    <source>
        <strain evidence="9">EP155</strain>
    </source>
</reference>
<evidence type="ECO:0000256" key="1">
    <source>
        <dbReference type="ARBA" id="ARBA00001971"/>
    </source>
</evidence>
<keyword evidence="3 8" id="KW-0349">Heme</keyword>
<gene>
    <name evidence="9" type="ORF">M406DRAFT_257018</name>
</gene>
<dbReference type="AlphaFoldDB" id="A0A9P4Y4T4"/>
<keyword evidence="4 8" id="KW-0479">Metal-binding</keyword>
<keyword evidence="10" id="KW-1185">Reference proteome</keyword>
<evidence type="ECO:0000256" key="5">
    <source>
        <dbReference type="ARBA" id="ARBA00023002"/>
    </source>
</evidence>
<protein>
    <submittedName>
        <fullName evidence="9">Cytochrome P450</fullName>
    </submittedName>
</protein>
<dbReference type="InterPro" id="IPR001128">
    <property type="entry name" value="Cyt_P450"/>
</dbReference>